<name>A0A0F9LIW1_9ZZZZ</name>
<evidence type="ECO:0000259" key="2">
    <source>
        <dbReference type="Pfam" id="PF13476"/>
    </source>
</evidence>
<accession>A0A0F9LIW1</accession>
<dbReference type="InterPro" id="IPR038729">
    <property type="entry name" value="Rad50/SbcC_AAA"/>
</dbReference>
<dbReference type="Pfam" id="PF13476">
    <property type="entry name" value="AAA_23"/>
    <property type="match status" value="1"/>
</dbReference>
<protein>
    <recommendedName>
        <fullName evidence="2">Rad50/SbcC-type AAA domain-containing protein</fullName>
    </recommendedName>
</protein>
<reference evidence="3" key="1">
    <citation type="journal article" date="2015" name="Nature">
        <title>Complex archaea that bridge the gap between prokaryotes and eukaryotes.</title>
        <authorList>
            <person name="Spang A."/>
            <person name="Saw J.H."/>
            <person name="Jorgensen S.L."/>
            <person name="Zaremba-Niedzwiedzka K."/>
            <person name="Martijn J."/>
            <person name="Lind A.E."/>
            <person name="van Eijk R."/>
            <person name="Schleper C."/>
            <person name="Guy L."/>
            <person name="Ettema T.J."/>
        </authorList>
    </citation>
    <scope>NUCLEOTIDE SEQUENCE</scope>
</reference>
<gene>
    <name evidence="3" type="ORF">LCGC14_1272090</name>
</gene>
<organism evidence="3">
    <name type="scientific">marine sediment metagenome</name>
    <dbReference type="NCBI Taxonomy" id="412755"/>
    <lineage>
        <taxon>unclassified sequences</taxon>
        <taxon>metagenomes</taxon>
        <taxon>ecological metagenomes</taxon>
    </lineage>
</organism>
<dbReference type="AlphaFoldDB" id="A0A0F9LIW1"/>
<keyword evidence="1" id="KW-0175">Coiled coil</keyword>
<dbReference type="EMBL" id="LAZR01007151">
    <property type="protein sequence ID" value="KKM87121.1"/>
    <property type="molecule type" value="Genomic_DNA"/>
</dbReference>
<dbReference type="PANTHER" id="PTHR32114">
    <property type="entry name" value="ABC TRANSPORTER ABCH.3"/>
    <property type="match status" value="1"/>
</dbReference>
<dbReference type="Gene3D" id="3.40.50.300">
    <property type="entry name" value="P-loop containing nucleotide triphosphate hydrolases"/>
    <property type="match status" value="1"/>
</dbReference>
<comment type="caution">
    <text evidence="3">The sequence shown here is derived from an EMBL/GenBank/DDBJ whole genome shotgun (WGS) entry which is preliminary data.</text>
</comment>
<dbReference type="InterPro" id="IPR027417">
    <property type="entry name" value="P-loop_NTPase"/>
</dbReference>
<feature type="coiled-coil region" evidence="1">
    <location>
        <begin position="349"/>
        <end position="383"/>
    </location>
</feature>
<evidence type="ECO:0000313" key="3">
    <source>
        <dbReference type="EMBL" id="KKM87121.1"/>
    </source>
</evidence>
<dbReference type="PANTHER" id="PTHR32114:SF2">
    <property type="entry name" value="ABC TRANSPORTER ABCH.3"/>
    <property type="match status" value="1"/>
</dbReference>
<sequence length="407" mass="47036">MLKKLTVQNYQSHEHTEIIFSPKVTVITGKSQSGKTAILRALRWLAKNRPKGFRFQSHFAKREWVRQSESKIVWEAATQTQVALDVDDRTVTHIKSKSKEQYLLSGVKDSFIGAEVPDQIASLLNFTEINMQGQLDQPFLITSSPGEITRVINRVTKLDEVDKWNSDVTTMVNTTNAKIGLVKEEIKVKEKKLKEYKGLEKIEEPLDRLDIIQNKINNLDIGVKLLSQLIENLGWNEKEIESLKWVDEAVSLLTQVTETETFISWVDDLLETDERIHQLEEEIDVLDGVDDLFRELNGIVLWQGKYESLENTVQSISVIGKEIKAIEKIEASFSELNDIDDWLIEYDEDEELIWNFEETEKEVNELEEKVEAERFKYTEKLKELKICPTCFGDMDDAAVKRIEEGLR</sequence>
<proteinExistence type="predicted"/>
<evidence type="ECO:0000256" key="1">
    <source>
        <dbReference type="SAM" id="Coils"/>
    </source>
</evidence>
<dbReference type="SUPFAM" id="SSF52540">
    <property type="entry name" value="P-loop containing nucleoside triphosphate hydrolases"/>
    <property type="match status" value="1"/>
</dbReference>
<feature type="domain" description="Rad50/SbcC-type AAA" evidence="2">
    <location>
        <begin position="4"/>
        <end position="219"/>
    </location>
</feature>